<feature type="transmembrane region" description="Helical" evidence="2">
    <location>
        <begin position="37"/>
        <end position="56"/>
    </location>
</feature>
<keyword evidence="2" id="KW-0812">Transmembrane</keyword>
<evidence type="ECO:0000256" key="2">
    <source>
        <dbReference type="SAM" id="Phobius"/>
    </source>
</evidence>
<dbReference type="OrthoDB" id="5346728at2759"/>
<organism evidence="3 4">
    <name type="scientific">Aspergillus bertholletiae</name>
    <dbReference type="NCBI Taxonomy" id="1226010"/>
    <lineage>
        <taxon>Eukaryota</taxon>
        <taxon>Fungi</taxon>
        <taxon>Dikarya</taxon>
        <taxon>Ascomycota</taxon>
        <taxon>Pezizomycotina</taxon>
        <taxon>Eurotiomycetes</taxon>
        <taxon>Eurotiomycetidae</taxon>
        <taxon>Eurotiales</taxon>
        <taxon>Aspergillaceae</taxon>
        <taxon>Aspergillus</taxon>
        <taxon>Aspergillus subgen. Circumdati</taxon>
    </lineage>
</organism>
<dbReference type="AlphaFoldDB" id="A0A5N7B1Z1"/>
<sequence length="720" mass="83178">MAPVLPRRLHTLSGFYPPIRGAPPISMPGPKTVTVKATLELFTGTFCIFVVAVLFWKMGNFFRRFSKAKVIGGGSGPACRYLKTWYGWVPLQRRKADKATVQEYFAKVRQWATWNSAKNSYSSVWWSSNQAEQEAYRQDSMCRQRLRTHLRIYKSTTADTICAPYGYNLKFGKGAEPYSSLRMTGPLQPDIMLNHRATRCRLRRRTQCRNLLSARELFKNDLECVAPATRVKWPTMILNYHTIQAGKPSTRSLNHKRFLSLGHSTCILTENDLVFQIPNSDPLAKQNHSRPCLSDYKTTSWRAGKRSEAFSNSQRPTGRHQKPRNLRVLLYSRRYQIWSARMALNAPELGRSSAHRYPVPPGSPRSELLARSSTHETILVRVISKDRGAAVWNSWSSSSDPSIRSIQQYRVERASVTDSRAKITTVPARPAITVYPHIQCQIQPTPSVVMHQNQVQFHSSKYPSTRPRKSIQSRGSDKERRPRNKKDTTLHGTTCAQIIIPLKRLSNYEIMLIDSLDRKLRWLSHQLMPGRKPFHFPLLPNHWLNIRTWIVYDPASRVPIDVKRRFGDPRFNTPTPRSQRAKRKYPTRTRKVANTPRIESWRRAVNQNRKSSGLRDLVKQVELYDSSADDPPDGYIDPVCWLIRKPPQGYQLSARQHAVYYEGGAGWQERLDDWQNIRRGYRIHKAVHEGRANRTRAKEVAVGITRFCQTAWSRRQNQQI</sequence>
<protein>
    <submittedName>
        <fullName evidence="3">Uncharacterized protein</fullName>
    </submittedName>
</protein>
<name>A0A5N7B1Z1_9EURO</name>
<evidence type="ECO:0000256" key="1">
    <source>
        <dbReference type="SAM" id="MobiDB-lite"/>
    </source>
</evidence>
<dbReference type="EMBL" id="ML736262">
    <property type="protein sequence ID" value="KAE8375349.1"/>
    <property type="molecule type" value="Genomic_DNA"/>
</dbReference>
<feature type="region of interest" description="Disordered" evidence="1">
    <location>
        <begin position="457"/>
        <end position="490"/>
    </location>
</feature>
<evidence type="ECO:0000313" key="3">
    <source>
        <dbReference type="EMBL" id="KAE8375349.1"/>
    </source>
</evidence>
<evidence type="ECO:0000313" key="4">
    <source>
        <dbReference type="Proteomes" id="UP000326198"/>
    </source>
</evidence>
<keyword evidence="2" id="KW-1133">Transmembrane helix</keyword>
<feature type="compositionally biased region" description="Basic and acidic residues" evidence="1">
    <location>
        <begin position="475"/>
        <end position="489"/>
    </location>
</feature>
<proteinExistence type="predicted"/>
<dbReference type="Proteomes" id="UP000326198">
    <property type="component" value="Unassembled WGS sequence"/>
</dbReference>
<accession>A0A5N7B1Z1</accession>
<gene>
    <name evidence="3" type="ORF">BDV26DRAFT_299776</name>
</gene>
<keyword evidence="2" id="KW-0472">Membrane</keyword>
<reference evidence="3 4" key="1">
    <citation type="submission" date="2019-04" db="EMBL/GenBank/DDBJ databases">
        <title>Friends and foes A comparative genomics studyof 23 Aspergillus species from section Flavi.</title>
        <authorList>
            <consortium name="DOE Joint Genome Institute"/>
            <person name="Kjaerbolling I."/>
            <person name="Vesth T."/>
            <person name="Frisvad J.C."/>
            <person name="Nybo J.L."/>
            <person name="Theobald S."/>
            <person name="Kildgaard S."/>
            <person name="Isbrandt T."/>
            <person name="Kuo A."/>
            <person name="Sato A."/>
            <person name="Lyhne E.K."/>
            <person name="Kogle M.E."/>
            <person name="Wiebenga A."/>
            <person name="Kun R.S."/>
            <person name="Lubbers R.J."/>
            <person name="Makela M.R."/>
            <person name="Barry K."/>
            <person name="Chovatia M."/>
            <person name="Clum A."/>
            <person name="Daum C."/>
            <person name="Haridas S."/>
            <person name="He G."/>
            <person name="LaButti K."/>
            <person name="Lipzen A."/>
            <person name="Mondo S."/>
            <person name="Riley R."/>
            <person name="Salamov A."/>
            <person name="Simmons B.A."/>
            <person name="Magnuson J.K."/>
            <person name="Henrissat B."/>
            <person name="Mortensen U.H."/>
            <person name="Larsen T.O."/>
            <person name="Devries R.P."/>
            <person name="Grigoriev I.V."/>
            <person name="Machida M."/>
            <person name="Baker S.E."/>
            <person name="Andersen M.R."/>
        </authorList>
    </citation>
    <scope>NUCLEOTIDE SEQUENCE [LARGE SCALE GENOMIC DNA]</scope>
    <source>
        <strain evidence="3 4">IBT 29228</strain>
    </source>
</reference>
<keyword evidence="4" id="KW-1185">Reference proteome</keyword>